<keyword evidence="1" id="KW-0812">Transmembrane</keyword>
<dbReference type="RefSeq" id="WP_184808657.1">
    <property type="nucleotide sequence ID" value="NZ_JACHJQ010000001.1"/>
</dbReference>
<reference evidence="2 3" key="1">
    <citation type="submission" date="2020-08" db="EMBL/GenBank/DDBJ databases">
        <title>Genomic Encyclopedia of Type Strains, Phase III (KMG-III): the genomes of soil and plant-associated and newly described type strains.</title>
        <authorList>
            <person name="Whitman W."/>
        </authorList>
    </citation>
    <scope>NUCLEOTIDE SEQUENCE [LARGE SCALE GENOMIC DNA]</scope>
    <source>
        <strain evidence="2 3">CECT 8960</strain>
    </source>
</reference>
<sequence length="334" mass="35458">MTDLNEFTVLRDYGPSASPPSEAVLASARADLMAELSPPTAKPRKTRFSLRIAAAVAAALVIGTVVAVGQFGGDTTEVPRAENSGPVRLVEFRTPPLPPELNPVPDGLDAGGLTGEPGWIGRFYSPPDPRAHDRIGVLVSWRGHNPQNIDEDHRETTYDGKKAFVAELEAFDGADPSKIYRTVRLSWESAPGAWTILSGSGRFASEKAVRALADTLVATTDELELSIGVAPAGWELAAFKPGVTTVLDPASPDRELTVSLRDGLVEDFAEGTMVLVERSVPVTINGGRGELLALTDGTWMLQALLPDGRAFLLQASGGFTQQQVVEVAEGVHTA</sequence>
<evidence type="ECO:0000256" key="1">
    <source>
        <dbReference type="SAM" id="Phobius"/>
    </source>
</evidence>
<organism evidence="2 3">
    <name type="scientific">Actinophytocola algeriensis</name>
    <dbReference type="NCBI Taxonomy" id="1768010"/>
    <lineage>
        <taxon>Bacteria</taxon>
        <taxon>Bacillati</taxon>
        <taxon>Actinomycetota</taxon>
        <taxon>Actinomycetes</taxon>
        <taxon>Pseudonocardiales</taxon>
        <taxon>Pseudonocardiaceae</taxon>
    </lineage>
</organism>
<keyword evidence="1" id="KW-1133">Transmembrane helix</keyword>
<protein>
    <submittedName>
        <fullName evidence="2">Uncharacterized protein</fullName>
    </submittedName>
</protein>
<keyword evidence="3" id="KW-1185">Reference proteome</keyword>
<keyword evidence="1" id="KW-0472">Membrane</keyword>
<comment type="caution">
    <text evidence="2">The sequence shown here is derived from an EMBL/GenBank/DDBJ whole genome shotgun (WGS) entry which is preliminary data.</text>
</comment>
<proteinExistence type="predicted"/>
<evidence type="ECO:0000313" key="2">
    <source>
        <dbReference type="EMBL" id="MBB4904400.1"/>
    </source>
</evidence>
<name>A0A7W7PZW1_9PSEU</name>
<dbReference type="Proteomes" id="UP000520767">
    <property type="component" value="Unassembled WGS sequence"/>
</dbReference>
<gene>
    <name evidence="2" type="ORF">FHR82_000610</name>
</gene>
<accession>A0A7W7PZW1</accession>
<dbReference type="AlphaFoldDB" id="A0A7W7PZW1"/>
<dbReference type="EMBL" id="JACHJQ010000001">
    <property type="protein sequence ID" value="MBB4904400.1"/>
    <property type="molecule type" value="Genomic_DNA"/>
</dbReference>
<evidence type="ECO:0000313" key="3">
    <source>
        <dbReference type="Proteomes" id="UP000520767"/>
    </source>
</evidence>
<feature type="transmembrane region" description="Helical" evidence="1">
    <location>
        <begin position="52"/>
        <end position="73"/>
    </location>
</feature>